<evidence type="ECO:0000256" key="7">
    <source>
        <dbReference type="ARBA" id="ARBA00023136"/>
    </source>
</evidence>
<dbReference type="InterPro" id="IPR033640">
    <property type="entry name" value="FAR_C"/>
</dbReference>
<dbReference type="Proteomes" id="UP000683360">
    <property type="component" value="Unassembled WGS sequence"/>
</dbReference>
<dbReference type="OrthoDB" id="429813at2759"/>
<evidence type="ECO:0000259" key="11">
    <source>
        <dbReference type="Pfam" id="PF07993"/>
    </source>
</evidence>
<keyword evidence="4 9" id="KW-0812">Transmembrane</keyword>
<evidence type="ECO:0000256" key="4">
    <source>
        <dbReference type="ARBA" id="ARBA00022692"/>
    </source>
</evidence>
<dbReference type="GO" id="GO:0035336">
    <property type="term" value="P:long-chain fatty-acyl-CoA metabolic process"/>
    <property type="evidence" value="ECO:0007669"/>
    <property type="project" value="TreeGrafter"/>
</dbReference>
<keyword evidence="3 9" id="KW-0444">Lipid biosynthesis</keyword>
<evidence type="ECO:0000313" key="12">
    <source>
        <dbReference type="EMBL" id="CAG2198774.1"/>
    </source>
</evidence>
<evidence type="ECO:0000256" key="9">
    <source>
        <dbReference type="RuleBase" id="RU363097"/>
    </source>
</evidence>
<comment type="catalytic activity">
    <reaction evidence="8 9">
        <text>a long-chain fatty acyl-CoA + 2 NADPH + 2 H(+) = a long-chain primary fatty alcohol + 2 NADP(+) + CoA</text>
        <dbReference type="Rhea" id="RHEA:52716"/>
        <dbReference type="ChEBI" id="CHEBI:15378"/>
        <dbReference type="ChEBI" id="CHEBI:57287"/>
        <dbReference type="ChEBI" id="CHEBI:57783"/>
        <dbReference type="ChEBI" id="CHEBI:58349"/>
        <dbReference type="ChEBI" id="CHEBI:77396"/>
        <dbReference type="ChEBI" id="CHEBI:83139"/>
        <dbReference type="EC" id="1.2.1.84"/>
    </reaction>
</comment>
<dbReference type="GO" id="GO:0016020">
    <property type="term" value="C:membrane"/>
    <property type="evidence" value="ECO:0007669"/>
    <property type="project" value="UniProtKB-SubCell"/>
</dbReference>
<dbReference type="GO" id="GO:0005777">
    <property type="term" value="C:peroxisome"/>
    <property type="evidence" value="ECO:0007669"/>
    <property type="project" value="TreeGrafter"/>
</dbReference>
<keyword evidence="9 12" id="KW-0560">Oxidoreductase</keyword>
<dbReference type="SUPFAM" id="SSF51735">
    <property type="entry name" value="NAD(P)-binding Rossmann-fold domains"/>
    <property type="match status" value="1"/>
</dbReference>
<sequence length="518" mass="59674">MESSVPSIPEFYRDKGVFITGATGFMGKVLVEKILRSCPDVKTLYLLVRPKKGKEPVQRIEEIVSSKLFNTLREEYPEFHKKLIPVCGDILHDNLGVCQTDEQKMIDNVQIVFHSAATVRFDEEMKLSVEMNVHGTNRVLQFCKKLVHIESFLHVSTAYANCNVKKIEEKVYEPPLHPSKILDATGWMGTEILNMLTPKMIKDRPNTYTYTKSIAEYLVHEARGELPVAIFRPSIVGASWEEPVPGWVDNFNGPTGLLAAIGNGLLRNMIGDPSKTADIIPVDTASNMMIACSWITAVNRSSIGNVYHCTTGQLNKLTWGMVEKDSYKYFMKNPVNTVTRIPNPRFTKNLIHHEILMLFDHMIPAYIMDFSYGYRGKRTIFVKIQDRLRRSVGSLDFFTSNEWEFANGNLYMLLNKMTTEDQKTFNFDPKLIDWSKYMERYCLGTKQFVLKEELSELPRARKNLQRLQRINLFINVFGIIILWRLLMNRFTMAKSLWNFLMGWAVKIFKSLPTLMKAT</sequence>
<comment type="subcellular location">
    <subcellularLocation>
        <location evidence="1">Membrane</location>
        <topology evidence="1">Multi-pass membrane protein</topology>
    </subcellularLocation>
</comment>
<evidence type="ECO:0000256" key="2">
    <source>
        <dbReference type="ARBA" id="ARBA00005928"/>
    </source>
</evidence>
<reference evidence="12" key="1">
    <citation type="submission" date="2021-03" db="EMBL/GenBank/DDBJ databases">
        <authorList>
            <person name="Bekaert M."/>
        </authorList>
    </citation>
    <scope>NUCLEOTIDE SEQUENCE</scope>
</reference>
<organism evidence="12 13">
    <name type="scientific">Mytilus edulis</name>
    <name type="common">Blue mussel</name>
    <dbReference type="NCBI Taxonomy" id="6550"/>
    <lineage>
        <taxon>Eukaryota</taxon>
        <taxon>Metazoa</taxon>
        <taxon>Spiralia</taxon>
        <taxon>Lophotrochozoa</taxon>
        <taxon>Mollusca</taxon>
        <taxon>Bivalvia</taxon>
        <taxon>Autobranchia</taxon>
        <taxon>Pteriomorphia</taxon>
        <taxon>Mytilida</taxon>
        <taxon>Mytiloidea</taxon>
        <taxon>Mytilidae</taxon>
        <taxon>Mytilinae</taxon>
        <taxon>Mytilus</taxon>
    </lineage>
</organism>
<evidence type="ECO:0000256" key="3">
    <source>
        <dbReference type="ARBA" id="ARBA00022516"/>
    </source>
</evidence>
<comment type="similarity">
    <text evidence="2 9">Belongs to the fatty acyl-CoA reductase family.</text>
</comment>
<evidence type="ECO:0000256" key="8">
    <source>
        <dbReference type="ARBA" id="ARBA00052530"/>
    </source>
</evidence>
<keyword evidence="5 9" id="KW-1133">Transmembrane helix</keyword>
<keyword evidence="13" id="KW-1185">Reference proteome</keyword>
<feature type="domain" description="Thioester reductase (TE)" evidence="11">
    <location>
        <begin position="19"/>
        <end position="289"/>
    </location>
</feature>
<dbReference type="PANTHER" id="PTHR11011:SF45">
    <property type="entry name" value="FATTY ACYL-COA REDUCTASE CG8306-RELATED"/>
    <property type="match status" value="1"/>
</dbReference>
<keyword evidence="9" id="KW-0521">NADP</keyword>
<dbReference type="CDD" id="cd05236">
    <property type="entry name" value="FAR-N_SDR_e"/>
    <property type="match status" value="1"/>
</dbReference>
<keyword evidence="6 9" id="KW-0443">Lipid metabolism</keyword>
<dbReference type="GO" id="GO:0102965">
    <property type="term" value="F:alcohol-forming long-chain fatty acyl-CoA reductase activity"/>
    <property type="evidence" value="ECO:0007669"/>
    <property type="project" value="UniProtKB-EC"/>
</dbReference>
<feature type="transmembrane region" description="Helical" evidence="9">
    <location>
        <begin position="470"/>
        <end position="487"/>
    </location>
</feature>
<dbReference type="InterPro" id="IPR026055">
    <property type="entry name" value="FAR"/>
</dbReference>
<dbReference type="Pfam" id="PF07993">
    <property type="entry name" value="NAD_binding_4"/>
    <property type="match status" value="1"/>
</dbReference>
<dbReference type="EC" id="1.2.1.84" evidence="9"/>
<comment type="caution">
    <text evidence="12">The sequence shown here is derived from an EMBL/GenBank/DDBJ whole genome shotgun (WGS) entry which is preliminary data.</text>
</comment>
<dbReference type="EMBL" id="CAJPWZ010000698">
    <property type="protein sequence ID" value="CAG2198774.1"/>
    <property type="molecule type" value="Genomic_DNA"/>
</dbReference>
<evidence type="ECO:0000256" key="1">
    <source>
        <dbReference type="ARBA" id="ARBA00004141"/>
    </source>
</evidence>
<dbReference type="InterPro" id="IPR013120">
    <property type="entry name" value="FAR_NAD-bd"/>
</dbReference>
<dbReference type="PANTHER" id="PTHR11011">
    <property type="entry name" value="MALE STERILITY PROTEIN 2-RELATED"/>
    <property type="match status" value="1"/>
</dbReference>
<feature type="domain" description="Fatty acyl-CoA reductase C-terminal" evidence="10">
    <location>
        <begin position="361"/>
        <end position="452"/>
    </location>
</feature>
<dbReference type="Gene3D" id="3.40.50.720">
    <property type="entry name" value="NAD(P)-binding Rossmann-like Domain"/>
    <property type="match status" value="1"/>
</dbReference>
<accession>A0A8S3QUM1</accession>
<comment type="function">
    <text evidence="9">Catalyzes the reduction of fatty acyl-CoA to fatty alcohols.</text>
</comment>
<dbReference type="AlphaFoldDB" id="A0A8S3QUM1"/>
<dbReference type="FunFam" id="3.40.50.720:FF:000143">
    <property type="entry name" value="Fatty acyl-CoA reductase"/>
    <property type="match status" value="1"/>
</dbReference>
<evidence type="ECO:0000256" key="5">
    <source>
        <dbReference type="ARBA" id="ARBA00022989"/>
    </source>
</evidence>
<evidence type="ECO:0000256" key="6">
    <source>
        <dbReference type="ARBA" id="ARBA00023098"/>
    </source>
</evidence>
<protein>
    <recommendedName>
        <fullName evidence="9">Fatty acyl-CoA reductase</fullName>
        <ecNumber evidence="9">1.2.1.84</ecNumber>
    </recommendedName>
</protein>
<gene>
    <name evidence="12" type="ORF">MEDL_13504</name>
</gene>
<proteinExistence type="inferred from homology"/>
<dbReference type="InterPro" id="IPR036291">
    <property type="entry name" value="NAD(P)-bd_dom_sf"/>
</dbReference>
<dbReference type="CDD" id="cd09071">
    <property type="entry name" value="FAR_C"/>
    <property type="match status" value="1"/>
</dbReference>
<name>A0A8S3QUM1_MYTED</name>
<dbReference type="Pfam" id="PF03015">
    <property type="entry name" value="Sterile"/>
    <property type="match status" value="1"/>
</dbReference>
<evidence type="ECO:0000259" key="10">
    <source>
        <dbReference type="Pfam" id="PF03015"/>
    </source>
</evidence>
<keyword evidence="7 9" id="KW-0472">Membrane</keyword>
<dbReference type="GO" id="GO:0080019">
    <property type="term" value="F:alcohol-forming very long-chain fatty acyl-CoA reductase activity"/>
    <property type="evidence" value="ECO:0007669"/>
    <property type="project" value="InterPro"/>
</dbReference>
<evidence type="ECO:0000313" key="13">
    <source>
        <dbReference type="Proteomes" id="UP000683360"/>
    </source>
</evidence>